<feature type="transmembrane region" description="Helical" evidence="7">
    <location>
        <begin position="143"/>
        <end position="161"/>
    </location>
</feature>
<comment type="similarity">
    <text evidence="2">Belongs to the acyltransferase 3 family.</text>
</comment>
<dbReference type="GO" id="GO:0016413">
    <property type="term" value="F:O-acetyltransferase activity"/>
    <property type="evidence" value="ECO:0007669"/>
    <property type="project" value="TreeGrafter"/>
</dbReference>
<feature type="transmembrane region" description="Helical" evidence="7">
    <location>
        <begin position="12"/>
        <end position="28"/>
    </location>
</feature>
<protein>
    <recommendedName>
        <fullName evidence="8">Acyltransferase 3 domain-containing protein</fullName>
    </recommendedName>
</protein>
<feature type="transmembrane region" description="Helical" evidence="7">
    <location>
        <begin position="167"/>
        <end position="186"/>
    </location>
</feature>
<dbReference type="Pfam" id="PF01757">
    <property type="entry name" value="Acyl_transf_3"/>
    <property type="match status" value="1"/>
</dbReference>
<keyword evidence="5 7" id="KW-1133">Transmembrane helix</keyword>
<organism evidence="9 10">
    <name type="scientific">Candidatus Roizmanbacteria bacterium GW2011_GWA2_35_8</name>
    <dbReference type="NCBI Taxonomy" id="1618479"/>
    <lineage>
        <taxon>Bacteria</taxon>
        <taxon>Candidatus Roizmaniibacteriota</taxon>
    </lineage>
</organism>
<keyword evidence="6 7" id="KW-0472">Membrane</keyword>
<dbReference type="Proteomes" id="UP000034536">
    <property type="component" value="Unassembled WGS sequence"/>
</dbReference>
<keyword evidence="4 7" id="KW-0812">Transmembrane</keyword>
<evidence type="ECO:0000259" key="8">
    <source>
        <dbReference type="Pfam" id="PF01757"/>
    </source>
</evidence>
<evidence type="ECO:0000313" key="10">
    <source>
        <dbReference type="Proteomes" id="UP000034536"/>
    </source>
</evidence>
<feature type="transmembrane region" description="Helical" evidence="7">
    <location>
        <begin position="40"/>
        <end position="56"/>
    </location>
</feature>
<keyword evidence="3" id="KW-1003">Cell membrane</keyword>
<accession>A0A0G0CY05</accession>
<dbReference type="PANTHER" id="PTHR40074:SF2">
    <property type="entry name" value="O-ACETYLTRANSFERASE WECH"/>
    <property type="match status" value="1"/>
</dbReference>
<gene>
    <name evidence="9" type="ORF">UR89_C0011G0007</name>
</gene>
<comment type="subcellular location">
    <subcellularLocation>
        <location evidence="1">Cell membrane</location>
        <topology evidence="1">Multi-pass membrane protein</topology>
    </subcellularLocation>
</comment>
<feature type="transmembrane region" description="Helical" evidence="7">
    <location>
        <begin position="77"/>
        <end position="97"/>
    </location>
</feature>
<evidence type="ECO:0000256" key="1">
    <source>
        <dbReference type="ARBA" id="ARBA00004651"/>
    </source>
</evidence>
<name>A0A0G0CY05_9BACT</name>
<evidence type="ECO:0000313" key="9">
    <source>
        <dbReference type="EMBL" id="KKP86904.1"/>
    </source>
</evidence>
<reference evidence="9 10" key="1">
    <citation type="journal article" date="2015" name="Nature">
        <title>rRNA introns, odd ribosomes, and small enigmatic genomes across a large radiation of phyla.</title>
        <authorList>
            <person name="Brown C.T."/>
            <person name="Hug L.A."/>
            <person name="Thomas B.C."/>
            <person name="Sharon I."/>
            <person name="Castelle C.J."/>
            <person name="Singh A."/>
            <person name="Wilkins M.J."/>
            <person name="Williams K.H."/>
            <person name="Banfield J.F."/>
        </authorList>
    </citation>
    <scope>NUCLEOTIDE SEQUENCE [LARGE SCALE GENOMIC DNA]</scope>
</reference>
<feature type="domain" description="Acyltransferase 3" evidence="8">
    <location>
        <begin position="7"/>
        <end position="307"/>
    </location>
</feature>
<dbReference type="GO" id="GO:0009246">
    <property type="term" value="P:enterobacterial common antigen biosynthetic process"/>
    <property type="evidence" value="ECO:0007669"/>
    <property type="project" value="TreeGrafter"/>
</dbReference>
<dbReference type="GO" id="GO:0005886">
    <property type="term" value="C:plasma membrane"/>
    <property type="evidence" value="ECO:0007669"/>
    <property type="project" value="UniProtKB-SubCell"/>
</dbReference>
<dbReference type="PANTHER" id="PTHR40074">
    <property type="entry name" value="O-ACETYLTRANSFERASE WECH"/>
    <property type="match status" value="1"/>
</dbReference>
<evidence type="ECO:0000256" key="7">
    <source>
        <dbReference type="SAM" id="Phobius"/>
    </source>
</evidence>
<evidence type="ECO:0000256" key="4">
    <source>
        <dbReference type="ARBA" id="ARBA00022692"/>
    </source>
</evidence>
<feature type="transmembrane region" description="Helical" evidence="7">
    <location>
        <begin position="261"/>
        <end position="287"/>
    </location>
</feature>
<sequence length="320" mass="38218">MKRDSTIDTLRGLAMLAMIIIHATSYFLKDKLTLTIWDNLQWAVPVFLFCSFYLYYKNTKNFDRKTVAPYLKKRFERLLIPYYQFLLVYFSLAYIFAQSKLNINNVFANIFLYGGLDLNWLPLLFIYLIFVMPLILIAKNNKLLMSLIFVLSLFASVFFIFSTPIHYRIIMWLPWILMIFFTLFVIKNENNWKKLFSLAGISLLVFIILRYIEIKIGHNLTHYGNKYPPTLYHQSFGFFSAIVLLWLSKKNLFQAFKFDKLLHFLSIYSYSIFFIHNIVIFSFGWLHIKFSNWVFYFISLLSVSLTIQVVLNKFNKQNEK</sequence>
<dbReference type="InterPro" id="IPR002656">
    <property type="entry name" value="Acyl_transf_3_dom"/>
</dbReference>
<evidence type="ECO:0000256" key="3">
    <source>
        <dbReference type="ARBA" id="ARBA00022475"/>
    </source>
</evidence>
<feature type="transmembrane region" description="Helical" evidence="7">
    <location>
        <begin position="293"/>
        <end position="311"/>
    </location>
</feature>
<proteinExistence type="inferred from homology"/>
<feature type="transmembrane region" description="Helical" evidence="7">
    <location>
        <begin position="117"/>
        <end position="136"/>
    </location>
</feature>
<evidence type="ECO:0000256" key="6">
    <source>
        <dbReference type="ARBA" id="ARBA00023136"/>
    </source>
</evidence>
<feature type="transmembrane region" description="Helical" evidence="7">
    <location>
        <begin position="232"/>
        <end position="249"/>
    </location>
</feature>
<dbReference type="EMBL" id="LBQX01000011">
    <property type="protein sequence ID" value="KKP86904.1"/>
    <property type="molecule type" value="Genomic_DNA"/>
</dbReference>
<dbReference type="AlphaFoldDB" id="A0A0G0CY05"/>
<evidence type="ECO:0000256" key="5">
    <source>
        <dbReference type="ARBA" id="ARBA00022989"/>
    </source>
</evidence>
<feature type="transmembrane region" description="Helical" evidence="7">
    <location>
        <begin position="195"/>
        <end position="212"/>
    </location>
</feature>
<comment type="caution">
    <text evidence="9">The sequence shown here is derived from an EMBL/GenBank/DDBJ whole genome shotgun (WGS) entry which is preliminary data.</text>
</comment>
<evidence type="ECO:0000256" key="2">
    <source>
        <dbReference type="ARBA" id="ARBA00007400"/>
    </source>
</evidence>